<proteinExistence type="predicted"/>
<accession>A0AAV7E164</accession>
<organism evidence="2 3">
    <name type="scientific">Aristolochia fimbriata</name>
    <name type="common">White veined hardy Dutchman's pipe vine</name>
    <dbReference type="NCBI Taxonomy" id="158543"/>
    <lineage>
        <taxon>Eukaryota</taxon>
        <taxon>Viridiplantae</taxon>
        <taxon>Streptophyta</taxon>
        <taxon>Embryophyta</taxon>
        <taxon>Tracheophyta</taxon>
        <taxon>Spermatophyta</taxon>
        <taxon>Magnoliopsida</taxon>
        <taxon>Magnoliidae</taxon>
        <taxon>Piperales</taxon>
        <taxon>Aristolochiaceae</taxon>
        <taxon>Aristolochia</taxon>
    </lineage>
</organism>
<feature type="region of interest" description="Disordered" evidence="1">
    <location>
        <begin position="15"/>
        <end position="105"/>
    </location>
</feature>
<evidence type="ECO:0000313" key="2">
    <source>
        <dbReference type="EMBL" id="KAG9441626.1"/>
    </source>
</evidence>
<evidence type="ECO:0000313" key="3">
    <source>
        <dbReference type="Proteomes" id="UP000825729"/>
    </source>
</evidence>
<dbReference type="AlphaFoldDB" id="A0AAV7E164"/>
<feature type="compositionally biased region" description="Acidic residues" evidence="1">
    <location>
        <begin position="36"/>
        <end position="53"/>
    </location>
</feature>
<reference evidence="2 3" key="1">
    <citation type="submission" date="2021-07" db="EMBL/GenBank/DDBJ databases">
        <title>The Aristolochia fimbriata genome: insights into angiosperm evolution, floral development and chemical biosynthesis.</title>
        <authorList>
            <person name="Jiao Y."/>
        </authorList>
    </citation>
    <scope>NUCLEOTIDE SEQUENCE [LARGE SCALE GENOMIC DNA]</scope>
    <source>
        <strain evidence="2">IBCAS-2021</strain>
        <tissue evidence="2">Leaf</tissue>
    </source>
</reference>
<comment type="caution">
    <text evidence="2">The sequence shown here is derived from an EMBL/GenBank/DDBJ whole genome shotgun (WGS) entry which is preliminary data.</text>
</comment>
<keyword evidence="3" id="KW-1185">Reference proteome</keyword>
<protein>
    <submittedName>
        <fullName evidence="2">Uncharacterized protein</fullName>
    </submittedName>
</protein>
<dbReference type="EMBL" id="JAINDJ010000007">
    <property type="protein sequence ID" value="KAG9441626.1"/>
    <property type="molecule type" value="Genomic_DNA"/>
</dbReference>
<sequence length="255" mass="29061">MFQSAVFPKWPRLRAESELITNQVKPADGPHLKEQSEEEEQSEDEEKIEDDDMFLPAFWLEEEQPTRDNARVGSTTSKEHTFIQRTESHERGKEEEDKVLSSSMVKKKMESRRVMGLTPVAPPPKYMQAAEYTPKHNARAGTPIKHTLTTQPAVSGSNQRRGNAKSTIGASSLKDIQGYHPAIFDPVILEIEQQNWLHHEMDHRGCTIYKVPDIMLLGEEDNNVFLPTYLLVSARDPKVPDHIFDGMRPGTRTED</sequence>
<name>A0AAV7E164_ARIFI</name>
<evidence type="ECO:0000256" key="1">
    <source>
        <dbReference type="SAM" id="MobiDB-lite"/>
    </source>
</evidence>
<feature type="compositionally biased region" description="Basic and acidic residues" evidence="1">
    <location>
        <begin position="77"/>
        <end position="99"/>
    </location>
</feature>
<gene>
    <name evidence="2" type="ORF">H6P81_017480</name>
</gene>
<dbReference type="Proteomes" id="UP000825729">
    <property type="component" value="Unassembled WGS sequence"/>
</dbReference>